<reference evidence="2 3" key="1">
    <citation type="submission" date="2012-07" db="EMBL/GenBank/DDBJ databases">
        <title>Draft genome sequence of Desulfovibrio magneticus str. Maddingley MBC34 obtained from a metagenomic sequence of a methanogenic enrichment isolated from coal-seam formation water in Victoria, Australia.</title>
        <authorList>
            <person name="Greenfield P."/>
            <person name="Hendry P."/>
            <person name="Li D."/>
            <person name="Rosewarne C.P."/>
            <person name="Tran-Dinh N."/>
            <person name="Elbourne L.D.H."/>
            <person name="Paulsen I.T."/>
            <person name="Midgley D.J."/>
        </authorList>
    </citation>
    <scope>NUCLEOTIDE SEQUENCE [LARGE SCALE GENOMIC DNA]</scope>
    <source>
        <strain evidence="3">Maddingley MBC34</strain>
    </source>
</reference>
<evidence type="ECO:0008006" key="4">
    <source>
        <dbReference type="Google" id="ProtNLM"/>
    </source>
</evidence>
<accession>K6H9Z0</accession>
<dbReference type="PATRIC" id="fig|1206767.3.peg.1937"/>
<dbReference type="AlphaFoldDB" id="K6H9Z0"/>
<dbReference type="GO" id="GO:0006260">
    <property type="term" value="P:DNA replication"/>
    <property type="evidence" value="ECO:0007669"/>
    <property type="project" value="InterPro"/>
</dbReference>
<evidence type="ECO:0000313" key="3">
    <source>
        <dbReference type="Proteomes" id="UP000006272"/>
    </source>
</evidence>
<protein>
    <recommendedName>
        <fullName evidence="4">Toprim domain-containing protein</fullName>
    </recommendedName>
</protein>
<dbReference type="GO" id="GO:0008270">
    <property type="term" value="F:zinc ion binding"/>
    <property type="evidence" value="ECO:0007669"/>
    <property type="project" value="InterPro"/>
</dbReference>
<dbReference type="SUPFAM" id="SSF57783">
    <property type="entry name" value="Zinc beta-ribbon"/>
    <property type="match status" value="1"/>
</dbReference>
<dbReference type="InterPro" id="IPR036977">
    <property type="entry name" value="DNA_primase_Znf_CHC2"/>
</dbReference>
<dbReference type="CDD" id="cd01029">
    <property type="entry name" value="TOPRIM_primases"/>
    <property type="match status" value="1"/>
</dbReference>
<feature type="region of interest" description="Disordered" evidence="1">
    <location>
        <begin position="108"/>
        <end position="128"/>
    </location>
</feature>
<dbReference type="GO" id="GO:0003677">
    <property type="term" value="F:DNA binding"/>
    <property type="evidence" value="ECO:0007669"/>
    <property type="project" value="InterPro"/>
</dbReference>
<organism evidence="2 3">
    <name type="scientific">Solidesulfovibrio magneticus str. Maddingley MBC34</name>
    <dbReference type="NCBI Taxonomy" id="1206767"/>
    <lineage>
        <taxon>Bacteria</taxon>
        <taxon>Pseudomonadati</taxon>
        <taxon>Thermodesulfobacteriota</taxon>
        <taxon>Desulfovibrionia</taxon>
        <taxon>Desulfovibrionales</taxon>
        <taxon>Desulfovibrionaceae</taxon>
        <taxon>Solidesulfovibrio</taxon>
    </lineage>
</organism>
<dbReference type="Proteomes" id="UP000006272">
    <property type="component" value="Unassembled WGS sequence"/>
</dbReference>
<sequence length="863" mass="94148">MSPDSFRRVNASALGRITELLPTWLPGGRQEGQEYVCASLEGGQGRSCKVNLATGMWADFATDAKGGDLVSLFAAIHDLRQSAAAQQLAENLGVSSDKTHYRLLNKADKSRGTAANSSGQIIMPVPSHAPAPPDIIRRQVAGSWDTRTVAARWAYRNEQGQILGYACRFNLPDGGKEVLPQVYGEANGKPRWQWKSFPVPRPLYGLDRLSASTTDDFVLVCEGEKTADAAQRLLTDAVAVSWPGGSRAVHKADFRPLAGKPAFIWPDADRCGYEAAIGVAEVLASMGTAAHIVLPPASVKSGWDLADAEVDGWDSAHVMQHIKQHALALPDFRDITRDQHEITSNSTYQNSTSKQNIPTAIRIEKGASGELVDACEAVLAKRDLPNEFKIFQRGSQLVRLGTLPTSSQSFATACSQEKFVIMEAKKSFILDVLGRYGRFVKLDRRSGELRAADPPKDVADTIMGRAGLWPMPPLRGILTCPTLRPDGSLLLTPGYDPQSQYYFAHRLNVKISSQPTRSEATDKLEFIKDLLSGFSFVEPVDRTVALALIISTMVRPILDHIPLFAITAPVRGSGKSYLMDIAAIIATGRRTAVLAATTDSAELEKRLSGSLLSGDPLVSLDNYNGILQSDLLCQAITASTVKVRPLGISPSVEIPSTTLWSANGNNLVLAGDLPRRSLLCRLDPGCERPEERQFSFDPLERVLQNRTEYVSAYLTIMRAYIVAGRPDMGGTPFGGFGQWSALVRSALMWVGEPDPCASRDAIMDEDPELGQLRTLLTLWWQEFGKSAIKIKRLIERCHSNDSGLFEVLDDIAGERNGPGVNARRLGHWLKRHKGRVVDGLRLVQVPGPNMASWQVVQVKAGEA</sequence>
<proteinExistence type="predicted"/>
<dbReference type="InterPro" id="IPR034154">
    <property type="entry name" value="TOPRIM_DnaG/twinkle"/>
</dbReference>
<evidence type="ECO:0000313" key="2">
    <source>
        <dbReference type="EMBL" id="EKO39308.1"/>
    </source>
</evidence>
<comment type="caution">
    <text evidence="2">The sequence shown here is derived from an EMBL/GenBank/DDBJ whole genome shotgun (WGS) entry which is preliminary data.</text>
</comment>
<gene>
    <name evidence="2" type="ORF">B193_1990</name>
</gene>
<dbReference type="EMBL" id="ALAO01000155">
    <property type="protein sequence ID" value="EKO39308.1"/>
    <property type="molecule type" value="Genomic_DNA"/>
</dbReference>
<dbReference type="Gene3D" id="3.90.580.10">
    <property type="entry name" value="Zinc finger, CHC2-type domain"/>
    <property type="match status" value="1"/>
</dbReference>
<evidence type="ECO:0000256" key="1">
    <source>
        <dbReference type="SAM" id="MobiDB-lite"/>
    </source>
</evidence>
<name>K6H9Z0_9BACT</name>